<evidence type="ECO:0000256" key="1">
    <source>
        <dbReference type="SAM" id="MobiDB-lite"/>
    </source>
</evidence>
<proteinExistence type="predicted"/>
<reference evidence="2" key="1">
    <citation type="submission" date="2023-05" db="EMBL/GenBank/DDBJ databases">
        <title>Comparative genomics of Bacillaceae isolates and their secondary metabolite potential.</title>
        <authorList>
            <person name="Song L."/>
            <person name="Nielsen L.J."/>
            <person name="Mohite O."/>
            <person name="Xu X."/>
            <person name="Weber T."/>
            <person name="Kovacs A.T."/>
        </authorList>
    </citation>
    <scope>NUCLEOTIDE SEQUENCE</scope>
    <source>
        <strain evidence="2">LN15</strain>
    </source>
</reference>
<name>A0AA95S030_9BACI</name>
<evidence type="ECO:0000313" key="3">
    <source>
        <dbReference type="Proteomes" id="UP001178303"/>
    </source>
</evidence>
<feature type="compositionally biased region" description="Basic and acidic residues" evidence="1">
    <location>
        <begin position="32"/>
        <end position="43"/>
    </location>
</feature>
<dbReference type="RefSeq" id="WP_283886306.1">
    <property type="nucleotide sequence ID" value="NZ_CP126099.1"/>
</dbReference>
<gene>
    <name evidence="2" type="primary">terS</name>
    <name evidence="2" type="ORF">QNH45_12985</name>
</gene>
<organism evidence="2 3">
    <name type="scientific">Bacillus wiedmannii</name>
    <dbReference type="NCBI Taxonomy" id="1890302"/>
    <lineage>
        <taxon>Bacteria</taxon>
        <taxon>Bacillati</taxon>
        <taxon>Bacillota</taxon>
        <taxon>Bacilli</taxon>
        <taxon>Bacillales</taxon>
        <taxon>Bacillaceae</taxon>
        <taxon>Bacillus</taxon>
        <taxon>Bacillus cereus group</taxon>
    </lineage>
</organism>
<feature type="compositionally biased region" description="Low complexity" evidence="1">
    <location>
        <begin position="51"/>
        <end position="65"/>
    </location>
</feature>
<accession>A0AA95S030</accession>
<dbReference type="Proteomes" id="UP001178303">
    <property type="component" value="Chromosome"/>
</dbReference>
<dbReference type="EMBL" id="CP126099">
    <property type="protein sequence ID" value="WHY31856.1"/>
    <property type="molecule type" value="Genomic_DNA"/>
</dbReference>
<feature type="region of interest" description="Disordered" evidence="1">
    <location>
        <begin position="29"/>
        <end position="71"/>
    </location>
</feature>
<dbReference type="AlphaFoldDB" id="A0AA95S030"/>
<evidence type="ECO:0000313" key="2">
    <source>
        <dbReference type="EMBL" id="WHY31856.1"/>
    </source>
</evidence>
<dbReference type="NCBIfam" id="NF040601">
    <property type="entry name" value="TerS_not_xtmA"/>
    <property type="match status" value="1"/>
</dbReference>
<sequence length="267" mass="30808">MKYKDIAEKHEVSINTVKSWKTRCKWNRKGVHTKEEKVRTQKEKPKKKGAPYKNANAAGNRGNRNPKWGNKNAVGHGAPTGNDNAVTHGFFRKHFPEEVMELMEEIAAKDPLDMLWENISIQYVAIIRAQRLMFVESKEEMIKELKKSKSEVFQDDKKAITTIPIEEEYEFQFAWDRHATFMNAQSRAMSTLSSLIKQFDDLANKDDKRRMELEQMRLDIEKKKAEITVLTGDEDDDNAEAIQDFLKATAPDPEKIKTVFGDVNGED</sequence>
<protein>
    <submittedName>
        <fullName evidence="2">Phage terminase small subunit</fullName>
    </submittedName>
</protein>